<feature type="transmembrane region" description="Helical" evidence="1">
    <location>
        <begin position="154"/>
        <end position="172"/>
    </location>
</feature>
<keyword evidence="1" id="KW-0812">Transmembrane</keyword>
<dbReference type="Proteomes" id="UP000595220">
    <property type="component" value="Chromosome"/>
</dbReference>
<dbReference type="InterPro" id="IPR025576">
    <property type="entry name" value="YwiC"/>
</dbReference>
<proteinExistence type="predicted"/>
<keyword evidence="1" id="KW-1133">Transmembrane helix</keyword>
<protein>
    <submittedName>
        <fullName evidence="2">YwiC-like family protein</fullName>
    </submittedName>
</protein>
<dbReference type="EMBL" id="CP066065">
    <property type="protein sequence ID" value="QQC44763.1"/>
    <property type="molecule type" value="Genomic_DNA"/>
</dbReference>
<keyword evidence="3" id="KW-1185">Reference proteome</keyword>
<reference evidence="2 3" key="1">
    <citation type="submission" date="2020-12" db="EMBL/GenBank/DDBJ databases">
        <title>FDA dAtabase for Regulatory Grade micrObial Sequences (FDA-ARGOS): Supporting development and validation of Infectious Disease Dx tests.</title>
        <authorList>
            <person name="Sproer C."/>
            <person name="Gronow S."/>
            <person name="Severitt S."/>
            <person name="Schroder I."/>
            <person name="Tallon L."/>
            <person name="Sadzewicz L."/>
            <person name="Zhao X."/>
            <person name="Boylan J."/>
            <person name="Ott S."/>
            <person name="Bowen H."/>
            <person name="Vavikolanu K."/>
            <person name="Mehta A."/>
            <person name="Aluvathingal J."/>
            <person name="Nadendla S."/>
            <person name="Lowell S."/>
            <person name="Myers T."/>
            <person name="Yan Y."/>
            <person name="Sichtig H."/>
        </authorList>
    </citation>
    <scope>NUCLEOTIDE SEQUENCE [LARGE SCALE GENOMIC DNA]</scope>
    <source>
        <strain evidence="2 3">FDAARGOS_985</strain>
    </source>
</reference>
<feature type="transmembrane region" description="Helical" evidence="1">
    <location>
        <begin position="209"/>
        <end position="229"/>
    </location>
</feature>
<evidence type="ECO:0000313" key="3">
    <source>
        <dbReference type="Proteomes" id="UP000595220"/>
    </source>
</evidence>
<keyword evidence="1" id="KW-0472">Membrane</keyword>
<sequence>MRNLQRRGWLSDQHGAWTMMALPPLLGLALAARFSWPTLLMLVAWAMAFQTFSATCLWVKTPAKRRGRIVPALATYGVLTAIPGIALLVARPQTLWWAILFAPLALFALLLVWRGRERSLGARTASILAGGVMGPVAFSLASSDGSPGAVSARAWVTCAAFALHYVGTVPVVRSMIRGRRDPRWAWGATAFHAACALGTLLAWRFGTLTAWPVVAWVGLTVRAWVMPTVSRAKKRPLSPKLIGFTEIGWTALLFASLLIP</sequence>
<dbReference type="AlphaFoldDB" id="A0AAP9YA26"/>
<feature type="transmembrane region" description="Helical" evidence="1">
    <location>
        <begin position="125"/>
        <end position="142"/>
    </location>
</feature>
<feature type="transmembrane region" description="Helical" evidence="1">
    <location>
        <begin position="95"/>
        <end position="113"/>
    </location>
</feature>
<evidence type="ECO:0000313" key="2">
    <source>
        <dbReference type="EMBL" id="QQC44763.1"/>
    </source>
</evidence>
<feature type="transmembrane region" description="Helical" evidence="1">
    <location>
        <begin position="42"/>
        <end position="59"/>
    </location>
</feature>
<dbReference type="Pfam" id="PF14256">
    <property type="entry name" value="YwiC"/>
    <property type="match status" value="1"/>
</dbReference>
<feature type="transmembrane region" description="Helical" evidence="1">
    <location>
        <begin position="241"/>
        <end position="259"/>
    </location>
</feature>
<gene>
    <name evidence="2" type="ORF">I6H42_07085</name>
</gene>
<feature type="transmembrane region" description="Helical" evidence="1">
    <location>
        <begin position="71"/>
        <end position="89"/>
    </location>
</feature>
<organism evidence="2 3">
    <name type="scientific">Schaalia meyeri</name>
    <dbReference type="NCBI Taxonomy" id="52773"/>
    <lineage>
        <taxon>Bacteria</taxon>
        <taxon>Bacillati</taxon>
        <taxon>Actinomycetota</taxon>
        <taxon>Actinomycetes</taxon>
        <taxon>Actinomycetales</taxon>
        <taxon>Actinomycetaceae</taxon>
        <taxon>Schaalia</taxon>
    </lineage>
</organism>
<accession>A0AAP9YA26</accession>
<evidence type="ECO:0000256" key="1">
    <source>
        <dbReference type="SAM" id="Phobius"/>
    </source>
</evidence>
<feature type="transmembrane region" description="Helical" evidence="1">
    <location>
        <begin position="184"/>
        <end position="203"/>
    </location>
</feature>
<feature type="transmembrane region" description="Helical" evidence="1">
    <location>
        <begin position="16"/>
        <end position="36"/>
    </location>
</feature>
<name>A0AAP9YA26_9ACTO</name>